<comment type="caution">
    <text evidence="1">The sequence shown here is derived from an EMBL/GenBank/DDBJ whole genome shotgun (WGS) entry which is preliminary data.</text>
</comment>
<dbReference type="Proteomes" id="UP001165366">
    <property type="component" value="Unassembled WGS sequence"/>
</dbReference>
<evidence type="ECO:0000313" key="1">
    <source>
        <dbReference type="EMBL" id="MCG2588056.1"/>
    </source>
</evidence>
<evidence type="ECO:0000313" key="2">
    <source>
        <dbReference type="Proteomes" id="UP001165366"/>
    </source>
</evidence>
<gene>
    <name evidence="1" type="ORF">L6773_05735</name>
</gene>
<protein>
    <recommendedName>
        <fullName evidence="3">ArnR1-like winged helix-turn-helix domain-containing protein</fullName>
    </recommendedName>
</protein>
<proteinExistence type="predicted"/>
<dbReference type="RefSeq" id="WP_237852900.1">
    <property type="nucleotide sequence ID" value="NZ_JAKLWS010000005.1"/>
</dbReference>
<name>A0ABS9KB29_9BACT</name>
<organism evidence="1 2">
    <name type="scientific">Rhodohalobacter sulfatireducens</name>
    <dbReference type="NCBI Taxonomy" id="2911366"/>
    <lineage>
        <taxon>Bacteria</taxon>
        <taxon>Pseudomonadati</taxon>
        <taxon>Balneolota</taxon>
        <taxon>Balneolia</taxon>
        <taxon>Balneolales</taxon>
        <taxon>Balneolaceae</taxon>
        <taxon>Rhodohalobacter</taxon>
    </lineage>
</organism>
<dbReference type="EMBL" id="JAKLWS010000005">
    <property type="protein sequence ID" value="MCG2588056.1"/>
    <property type="molecule type" value="Genomic_DNA"/>
</dbReference>
<reference evidence="1" key="1">
    <citation type="submission" date="2022-01" db="EMBL/GenBank/DDBJ databases">
        <authorList>
            <person name="Wang Y."/>
        </authorList>
    </citation>
    <scope>NUCLEOTIDE SEQUENCE</scope>
    <source>
        <strain evidence="1">WB101</strain>
    </source>
</reference>
<evidence type="ECO:0008006" key="3">
    <source>
        <dbReference type="Google" id="ProtNLM"/>
    </source>
</evidence>
<sequence>MLIGKGFNKKCEKILSEAAEISDYESGYKISVEELNKNLDFGRKEIRYYFEYMSDQKLIELTTIGGPFLYGHITLTDKGIAKIKAIQKSSK</sequence>
<keyword evidence="2" id="KW-1185">Reference proteome</keyword>
<reference evidence="1" key="2">
    <citation type="submission" date="2024-05" db="EMBL/GenBank/DDBJ databases">
        <title>Rhodohalobacter halophilus gen. nov., sp. nov., a moderately halophilic member of the family Balneolaceae.</title>
        <authorList>
            <person name="Xia J."/>
        </authorList>
    </citation>
    <scope>NUCLEOTIDE SEQUENCE</scope>
    <source>
        <strain evidence="1">WB101</strain>
    </source>
</reference>
<accession>A0ABS9KB29</accession>